<keyword evidence="7 9" id="KW-0472">Membrane</keyword>
<sequence>MATVLQDIVEGKIDFEGQVLAETLTRNVLIGSTTASFILGFIAQSLRVTFSVLGACVALLYLFVVPPWPFYRKHPVKWLPAQKVAKTG</sequence>
<dbReference type="InterPro" id="IPR009542">
    <property type="entry name" value="Spc1/SPCS1"/>
</dbReference>
<evidence type="ECO:0000256" key="5">
    <source>
        <dbReference type="ARBA" id="ARBA00022824"/>
    </source>
</evidence>
<name>A0A4S4KSK8_9AGAM</name>
<keyword evidence="6 9" id="KW-1133">Transmembrane helix</keyword>
<dbReference type="Proteomes" id="UP000308199">
    <property type="component" value="Unassembled WGS sequence"/>
</dbReference>
<comment type="similarity">
    <text evidence="2">Belongs to the SPCS1 family.</text>
</comment>
<dbReference type="GO" id="GO:0006465">
    <property type="term" value="P:signal peptide processing"/>
    <property type="evidence" value="ECO:0007669"/>
    <property type="project" value="InterPro"/>
</dbReference>
<accession>A0A4S4KSK8</accession>
<organism evidence="10 11">
    <name type="scientific">Phellinidium pouzarii</name>
    <dbReference type="NCBI Taxonomy" id="167371"/>
    <lineage>
        <taxon>Eukaryota</taxon>
        <taxon>Fungi</taxon>
        <taxon>Dikarya</taxon>
        <taxon>Basidiomycota</taxon>
        <taxon>Agaricomycotina</taxon>
        <taxon>Agaricomycetes</taxon>
        <taxon>Hymenochaetales</taxon>
        <taxon>Hymenochaetaceae</taxon>
        <taxon>Phellinidium</taxon>
    </lineage>
</organism>
<evidence type="ECO:0000256" key="3">
    <source>
        <dbReference type="ARBA" id="ARBA00017059"/>
    </source>
</evidence>
<dbReference type="Pfam" id="PF06645">
    <property type="entry name" value="SPC12"/>
    <property type="match status" value="1"/>
</dbReference>
<proteinExistence type="inferred from homology"/>
<dbReference type="GO" id="GO:0005787">
    <property type="term" value="C:signal peptidase complex"/>
    <property type="evidence" value="ECO:0007669"/>
    <property type="project" value="InterPro"/>
</dbReference>
<evidence type="ECO:0000256" key="6">
    <source>
        <dbReference type="ARBA" id="ARBA00022989"/>
    </source>
</evidence>
<evidence type="ECO:0000256" key="8">
    <source>
        <dbReference type="ARBA" id="ARBA00045204"/>
    </source>
</evidence>
<dbReference type="PANTHER" id="PTHR13202:SF0">
    <property type="entry name" value="SIGNAL PEPTIDASE COMPLEX SUBUNIT 1"/>
    <property type="match status" value="1"/>
</dbReference>
<keyword evidence="11" id="KW-1185">Reference proteome</keyword>
<evidence type="ECO:0000313" key="10">
    <source>
        <dbReference type="EMBL" id="THH01642.1"/>
    </source>
</evidence>
<keyword evidence="5" id="KW-0256">Endoplasmic reticulum</keyword>
<comment type="caution">
    <text evidence="10">The sequence shown here is derived from an EMBL/GenBank/DDBJ whole genome shotgun (WGS) entry which is preliminary data.</text>
</comment>
<comment type="subcellular location">
    <subcellularLocation>
        <location evidence="1">Endoplasmic reticulum membrane</location>
        <topology evidence="1">Multi-pass membrane protein</topology>
    </subcellularLocation>
</comment>
<feature type="transmembrane region" description="Helical" evidence="9">
    <location>
        <begin position="50"/>
        <end position="70"/>
    </location>
</feature>
<evidence type="ECO:0000256" key="2">
    <source>
        <dbReference type="ARBA" id="ARBA00005245"/>
    </source>
</evidence>
<dbReference type="GO" id="GO:0045047">
    <property type="term" value="P:protein targeting to ER"/>
    <property type="evidence" value="ECO:0007669"/>
    <property type="project" value="TreeGrafter"/>
</dbReference>
<feature type="transmembrane region" description="Helical" evidence="9">
    <location>
        <begin position="24"/>
        <end position="43"/>
    </location>
</feature>
<evidence type="ECO:0000256" key="7">
    <source>
        <dbReference type="ARBA" id="ARBA00023136"/>
    </source>
</evidence>
<evidence type="ECO:0000256" key="9">
    <source>
        <dbReference type="SAM" id="Phobius"/>
    </source>
</evidence>
<dbReference type="OrthoDB" id="263893at2759"/>
<evidence type="ECO:0000256" key="1">
    <source>
        <dbReference type="ARBA" id="ARBA00004477"/>
    </source>
</evidence>
<dbReference type="EMBL" id="SGPK01000580">
    <property type="protein sequence ID" value="THH01642.1"/>
    <property type="molecule type" value="Genomic_DNA"/>
</dbReference>
<evidence type="ECO:0000256" key="4">
    <source>
        <dbReference type="ARBA" id="ARBA00022692"/>
    </source>
</evidence>
<dbReference type="AlphaFoldDB" id="A0A4S4KSK8"/>
<reference evidence="10 11" key="1">
    <citation type="submission" date="2019-02" db="EMBL/GenBank/DDBJ databases">
        <title>Genome sequencing of the rare red list fungi Phellinidium pouzarii.</title>
        <authorList>
            <person name="Buettner E."/>
            <person name="Kellner H."/>
        </authorList>
    </citation>
    <scope>NUCLEOTIDE SEQUENCE [LARGE SCALE GENOMIC DNA]</scope>
    <source>
        <strain evidence="10 11">DSM 108285</strain>
    </source>
</reference>
<gene>
    <name evidence="10" type="ORF">EW145_g6875</name>
</gene>
<keyword evidence="4 9" id="KW-0812">Transmembrane</keyword>
<evidence type="ECO:0000313" key="11">
    <source>
        <dbReference type="Proteomes" id="UP000308199"/>
    </source>
</evidence>
<comment type="function">
    <text evidence="8">Component of the signal peptidase complex (SPC) which catalyzes the cleavage of N-terminal signal sequences from nascent proteins as they are translocated into the lumen of the endoplasmic reticulum. Dispensable for SPC enzymatic activity.</text>
</comment>
<dbReference type="PANTHER" id="PTHR13202">
    <property type="entry name" value="MICROSOMAL SIGNAL PEPTIDASE 12 KDA SUBUNIT"/>
    <property type="match status" value="1"/>
</dbReference>
<protein>
    <recommendedName>
        <fullName evidence="3">Signal peptidase complex subunit 1</fullName>
    </recommendedName>
</protein>